<proteinExistence type="predicted"/>
<evidence type="ECO:0000313" key="1">
    <source>
        <dbReference type="EMBL" id="GAI34855.1"/>
    </source>
</evidence>
<organism evidence="1">
    <name type="scientific">marine sediment metagenome</name>
    <dbReference type="NCBI Taxonomy" id="412755"/>
    <lineage>
        <taxon>unclassified sequences</taxon>
        <taxon>metagenomes</taxon>
        <taxon>ecological metagenomes</taxon>
    </lineage>
</organism>
<dbReference type="EMBL" id="BARV01027221">
    <property type="protein sequence ID" value="GAI34855.1"/>
    <property type="molecule type" value="Genomic_DNA"/>
</dbReference>
<comment type="caution">
    <text evidence="1">The sequence shown here is derived from an EMBL/GenBank/DDBJ whole genome shotgun (WGS) entry which is preliminary data.</text>
</comment>
<accession>X1P760</accession>
<reference evidence="1" key="1">
    <citation type="journal article" date="2014" name="Front. Microbiol.">
        <title>High frequency of phylogenetically diverse reductive dehalogenase-homologous genes in deep subseafloor sedimentary metagenomes.</title>
        <authorList>
            <person name="Kawai M."/>
            <person name="Futagami T."/>
            <person name="Toyoda A."/>
            <person name="Takaki Y."/>
            <person name="Nishi S."/>
            <person name="Hori S."/>
            <person name="Arai W."/>
            <person name="Tsubouchi T."/>
            <person name="Morono Y."/>
            <person name="Uchiyama I."/>
            <person name="Ito T."/>
            <person name="Fujiyama A."/>
            <person name="Inagaki F."/>
            <person name="Takami H."/>
        </authorList>
    </citation>
    <scope>NUCLEOTIDE SEQUENCE</scope>
    <source>
        <strain evidence="1">Expedition CK06-06</strain>
    </source>
</reference>
<gene>
    <name evidence="1" type="ORF">S06H3_43837</name>
</gene>
<sequence>QITSYRGFNPPPSTVDISETLLVFIDANNNIVGAWLIEATSVEITTRPIPMGVRVFEGNLEGIDYLEVVFTSSNDLVTISKVIHENIGAEGGVPT</sequence>
<name>X1P760_9ZZZZ</name>
<protein>
    <submittedName>
        <fullName evidence="1">Uncharacterized protein</fullName>
    </submittedName>
</protein>
<feature type="non-terminal residue" evidence="1">
    <location>
        <position position="1"/>
    </location>
</feature>
<dbReference type="AlphaFoldDB" id="X1P760"/>